<dbReference type="KEGG" id="pyr:P186_2495"/>
<keyword evidence="2" id="KW-0067">ATP-binding</keyword>
<proteinExistence type="predicted"/>
<dbReference type="PANTHER" id="PTHR43637:SF1">
    <property type="entry name" value="UPF0273 PROTEIN TM_0370"/>
    <property type="match status" value="1"/>
</dbReference>
<evidence type="ECO:0000256" key="1">
    <source>
        <dbReference type="ARBA" id="ARBA00022741"/>
    </source>
</evidence>
<dbReference type="GO" id="GO:0005524">
    <property type="term" value="F:ATP binding"/>
    <property type="evidence" value="ECO:0007669"/>
    <property type="project" value="UniProtKB-KW"/>
</dbReference>
<evidence type="ECO:0000313" key="4">
    <source>
        <dbReference type="EMBL" id="AET33881.1"/>
    </source>
</evidence>
<dbReference type="STRING" id="1104324.P186_2495"/>
<dbReference type="InterPro" id="IPR027417">
    <property type="entry name" value="P-loop_NTPase"/>
</dbReference>
<evidence type="ECO:0000313" key="5">
    <source>
        <dbReference type="Proteomes" id="UP000005867"/>
    </source>
</evidence>
<dbReference type="GeneID" id="11594097"/>
<dbReference type="SUPFAM" id="SSF52540">
    <property type="entry name" value="P-loop containing nucleoside triphosphate hydrolases"/>
    <property type="match status" value="1"/>
</dbReference>
<evidence type="ECO:0000259" key="3">
    <source>
        <dbReference type="Pfam" id="PF06745"/>
    </source>
</evidence>
<dbReference type="Proteomes" id="UP000005867">
    <property type="component" value="Chromosome"/>
</dbReference>
<dbReference type="eggNOG" id="arCOG05482">
    <property type="taxonomic scope" value="Archaea"/>
</dbReference>
<sequence length="257" mass="28367">MGFKTGIDPIDEQIPDGLPPGYVVLIEGFLGVGKTFFASAIAATAARSGAPVLFFAIDALGDEVLEDLRSRGAPVDRVVVVDGFVPPNERLAKLKPAARHRLEAPDAYALINKLTEFAPEFRSGVVVVDSLNEVLLRSPGSALDVFRAFKIFAKYTESLVVATAHTDVEEVYGVLTAALHLADVIVQLEVDPNLEEMGLYVRRMRIARAKRLRVSHDWVHFEVMDGRVAEIDVKTMLKMLSRQLREMGIEIRQTGRK</sequence>
<keyword evidence="1" id="KW-0547">Nucleotide-binding</keyword>
<dbReference type="Gene3D" id="3.40.50.300">
    <property type="entry name" value="P-loop containing nucleotide triphosphate hydrolases"/>
    <property type="match status" value="1"/>
</dbReference>
<dbReference type="EMBL" id="CP003098">
    <property type="protein sequence ID" value="AET33881.1"/>
    <property type="molecule type" value="Genomic_DNA"/>
</dbReference>
<evidence type="ECO:0000256" key="2">
    <source>
        <dbReference type="ARBA" id="ARBA00022840"/>
    </source>
</evidence>
<feature type="domain" description="KaiC-like" evidence="3">
    <location>
        <begin position="4"/>
        <end position="228"/>
    </location>
</feature>
<dbReference type="BioCyc" id="PSP1104324:GJSN-2441-MONOMER"/>
<keyword evidence="5" id="KW-1185">Reference proteome</keyword>
<dbReference type="RefSeq" id="WP_014289706.1">
    <property type="nucleotide sequence ID" value="NC_016645.1"/>
</dbReference>
<dbReference type="Pfam" id="PF06745">
    <property type="entry name" value="ATPase"/>
    <property type="match status" value="1"/>
</dbReference>
<dbReference type="OrthoDB" id="39720at2157"/>
<protein>
    <submittedName>
        <fullName evidence="4">AAA ATPase</fullName>
    </submittedName>
</protein>
<organism evidence="4 5">
    <name type="scientific">Pyrobaculum ferrireducens</name>
    <dbReference type="NCBI Taxonomy" id="1104324"/>
    <lineage>
        <taxon>Archaea</taxon>
        <taxon>Thermoproteota</taxon>
        <taxon>Thermoprotei</taxon>
        <taxon>Thermoproteales</taxon>
        <taxon>Thermoproteaceae</taxon>
        <taxon>Pyrobaculum</taxon>
    </lineage>
</organism>
<accession>G7VD02</accession>
<gene>
    <name evidence="4" type="ORF">P186_2495</name>
</gene>
<dbReference type="InterPro" id="IPR014774">
    <property type="entry name" value="KaiC-like_dom"/>
</dbReference>
<name>G7VD02_9CREN</name>
<dbReference type="HOGENOM" id="CLU_097794_0_0_2"/>
<dbReference type="PANTHER" id="PTHR43637">
    <property type="entry name" value="UPF0273 PROTEIN TM_0370"/>
    <property type="match status" value="1"/>
</dbReference>
<reference evidence="4 5" key="1">
    <citation type="journal article" date="2012" name="J. Bacteriol.">
        <title>Complete genome sequence of strain 1860, a crenarchaeon of the genus pyrobaculum able to grow with various electron acceptors.</title>
        <authorList>
            <person name="Mardanov A.V."/>
            <person name="Gumerov V.M."/>
            <person name="Slobodkina G.B."/>
            <person name="Beletsky A.V."/>
            <person name="Bonch-Osmolovskaya E.A."/>
            <person name="Ravin N.V."/>
            <person name="Skryabin K.G."/>
        </authorList>
    </citation>
    <scope>NUCLEOTIDE SEQUENCE [LARGE SCALE GENOMIC DNA]</scope>
    <source>
        <strain evidence="4 5">1860</strain>
    </source>
</reference>
<dbReference type="AlphaFoldDB" id="G7VD02"/>